<reference evidence="5 6" key="1">
    <citation type="submission" date="2018-08" db="EMBL/GenBank/DDBJ databases">
        <title>Parvularcula sp. SM1705, isolated from surface water of the South Sea China.</title>
        <authorList>
            <person name="Sun L."/>
        </authorList>
    </citation>
    <scope>NUCLEOTIDE SEQUENCE [LARGE SCALE GENOMIC DNA]</scope>
    <source>
        <strain evidence="5 6">SM1705</strain>
    </source>
</reference>
<dbReference type="RefSeq" id="WP_116391552.1">
    <property type="nucleotide sequence ID" value="NZ_QUQO01000001.1"/>
</dbReference>
<protein>
    <recommendedName>
        <fullName evidence="3">Carboxylic ester hydrolase</fullName>
        <ecNumber evidence="3">3.1.1.-</ecNumber>
    </recommendedName>
</protein>
<accession>A0A371RHK1</accession>
<evidence type="ECO:0000259" key="4">
    <source>
        <dbReference type="Pfam" id="PF00135"/>
    </source>
</evidence>
<keyword evidence="6" id="KW-1185">Reference proteome</keyword>
<dbReference type="GO" id="GO:0016787">
    <property type="term" value="F:hydrolase activity"/>
    <property type="evidence" value="ECO:0007669"/>
    <property type="project" value="UniProtKB-KW"/>
</dbReference>
<feature type="domain" description="Carboxylesterase type B" evidence="4">
    <location>
        <begin position="26"/>
        <end position="500"/>
    </location>
</feature>
<dbReference type="OrthoDB" id="9775851at2"/>
<dbReference type="PROSITE" id="PS51257">
    <property type="entry name" value="PROKAR_LIPOPROTEIN"/>
    <property type="match status" value="1"/>
</dbReference>
<dbReference type="Gene3D" id="3.40.50.1820">
    <property type="entry name" value="alpha/beta hydrolase"/>
    <property type="match status" value="1"/>
</dbReference>
<dbReference type="PROSITE" id="PS00122">
    <property type="entry name" value="CARBOXYLESTERASE_B_1"/>
    <property type="match status" value="1"/>
</dbReference>
<evidence type="ECO:0000256" key="2">
    <source>
        <dbReference type="ARBA" id="ARBA00022801"/>
    </source>
</evidence>
<keyword evidence="3" id="KW-0732">Signal</keyword>
<evidence type="ECO:0000256" key="1">
    <source>
        <dbReference type="ARBA" id="ARBA00005964"/>
    </source>
</evidence>
<dbReference type="SUPFAM" id="SSF53474">
    <property type="entry name" value="alpha/beta-Hydrolases"/>
    <property type="match status" value="1"/>
</dbReference>
<sequence>MIRIALFSAALCLLGSCEATAPSNDEMIVEAPAGDIRGTTAGGTARFLGIPYAQAPIGDLRWRPTVPLPRWEGVYEASASGAACVQPSAPEHSIYYTPYPNQSEDCLFLDITAPSDARSAPVMVWIHGGSLLGGTGSDPMYDGAEYADRGIILVSINYRLGALGYMAHPELSAESPENISGNYGLMDQIQALEWVQDNISAFGGNPNNVTIAGESAGALSVLYLMASPEAKELFHRAISQSAYMVTMPELRNSSFPDIPASEPTGVWLAGQLGAGNVAELRAMSAEDITLRATKAGYYPQISIDGKYVTGQLVDIFDKGQQAQIPVLAGYNEGEIRSLPILLPPAPDNAASYEEEIRQRYIEFADRFLDLYPASDIPESMKATTRDAIYGWTAERLVASQANSGIPSFLYFFDHGYPAADEAGLHAFHGAEMPFAFGTMSSVPPNWPEIPATAEEQALSDAMLDYWASFVRDGAPQADEAPDWQQYDQHRAYMAFEDSPVGRVNLQNGYALHEAVTCRRRAIPGLAWSWNVGVIAYPLPERAPDCE</sequence>
<dbReference type="InterPro" id="IPR019826">
    <property type="entry name" value="Carboxylesterase_B_AS"/>
</dbReference>
<dbReference type="Proteomes" id="UP000264589">
    <property type="component" value="Unassembled WGS sequence"/>
</dbReference>
<dbReference type="InterPro" id="IPR002018">
    <property type="entry name" value="CarbesteraseB"/>
</dbReference>
<dbReference type="Pfam" id="PF00135">
    <property type="entry name" value="COesterase"/>
    <property type="match status" value="1"/>
</dbReference>
<proteinExistence type="inferred from homology"/>
<dbReference type="EMBL" id="QUQO01000001">
    <property type="protein sequence ID" value="RFB04921.1"/>
    <property type="molecule type" value="Genomic_DNA"/>
</dbReference>
<dbReference type="InParanoid" id="A0A371RHK1"/>
<comment type="caution">
    <text evidence="5">The sequence shown here is derived from an EMBL/GenBank/DDBJ whole genome shotgun (WGS) entry which is preliminary data.</text>
</comment>
<evidence type="ECO:0000256" key="3">
    <source>
        <dbReference type="RuleBase" id="RU361235"/>
    </source>
</evidence>
<feature type="chain" id="PRO_5016482404" description="Carboxylic ester hydrolase" evidence="3">
    <location>
        <begin position="22"/>
        <end position="546"/>
    </location>
</feature>
<dbReference type="EC" id="3.1.1.-" evidence="3"/>
<dbReference type="AlphaFoldDB" id="A0A371RHK1"/>
<keyword evidence="2 3" id="KW-0378">Hydrolase</keyword>
<feature type="signal peptide" evidence="3">
    <location>
        <begin position="1"/>
        <end position="21"/>
    </location>
</feature>
<name>A0A371RHK1_9PROT</name>
<organism evidence="5 6">
    <name type="scientific">Parvularcula marina</name>
    <dbReference type="NCBI Taxonomy" id="2292771"/>
    <lineage>
        <taxon>Bacteria</taxon>
        <taxon>Pseudomonadati</taxon>
        <taxon>Pseudomonadota</taxon>
        <taxon>Alphaproteobacteria</taxon>
        <taxon>Parvularculales</taxon>
        <taxon>Parvularculaceae</taxon>
        <taxon>Parvularcula</taxon>
    </lineage>
</organism>
<evidence type="ECO:0000313" key="5">
    <source>
        <dbReference type="EMBL" id="RFB04921.1"/>
    </source>
</evidence>
<dbReference type="InterPro" id="IPR029058">
    <property type="entry name" value="AB_hydrolase_fold"/>
</dbReference>
<comment type="similarity">
    <text evidence="1 3">Belongs to the type-B carboxylesterase/lipase family.</text>
</comment>
<dbReference type="InterPro" id="IPR050309">
    <property type="entry name" value="Type-B_Carboxylest/Lipase"/>
</dbReference>
<gene>
    <name evidence="5" type="ORF">DX908_06255</name>
</gene>
<evidence type="ECO:0000313" key="6">
    <source>
        <dbReference type="Proteomes" id="UP000264589"/>
    </source>
</evidence>
<dbReference type="PANTHER" id="PTHR11559">
    <property type="entry name" value="CARBOXYLESTERASE"/>
    <property type="match status" value="1"/>
</dbReference>